<dbReference type="InterPro" id="IPR007737">
    <property type="entry name" value="Mga_HTH"/>
</dbReference>
<evidence type="ECO:0000256" key="1">
    <source>
        <dbReference type="ARBA" id="ARBA00023015"/>
    </source>
</evidence>
<keyword evidence="2" id="KW-0804">Transcription</keyword>
<dbReference type="PANTHER" id="PTHR30185">
    <property type="entry name" value="CRYPTIC BETA-GLUCOSIDE BGL OPERON ANTITERMINATOR"/>
    <property type="match status" value="1"/>
</dbReference>
<keyword evidence="5" id="KW-1185">Reference proteome</keyword>
<evidence type="ECO:0000313" key="4">
    <source>
        <dbReference type="EMBL" id="MDT2758566.1"/>
    </source>
</evidence>
<proteinExistence type="predicted"/>
<feature type="domain" description="Mga helix-turn-helix" evidence="3">
    <location>
        <begin position="3"/>
        <end position="83"/>
    </location>
</feature>
<accession>A0ABU3F7B8</accession>
<name>A0ABU3F7B8_9ENTE</name>
<dbReference type="EMBL" id="JARQAJ010000001">
    <property type="protein sequence ID" value="MDT2758566.1"/>
    <property type="molecule type" value="Genomic_DNA"/>
</dbReference>
<organism evidence="4 5">
    <name type="scientific">Enterococcus xiangfangensis</name>
    <dbReference type="NCBI Taxonomy" id="1296537"/>
    <lineage>
        <taxon>Bacteria</taxon>
        <taxon>Bacillati</taxon>
        <taxon>Bacillota</taxon>
        <taxon>Bacilli</taxon>
        <taxon>Lactobacillales</taxon>
        <taxon>Enterococcaceae</taxon>
        <taxon>Enterococcus</taxon>
    </lineage>
</organism>
<evidence type="ECO:0000256" key="2">
    <source>
        <dbReference type="ARBA" id="ARBA00023163"/>
    </source>
</evidence>
<dbReference type="InterPro" id="IPR036388">
    <property type="entry name" value="WH-like_DNA-bd_sf"/>
</dbReference>
<protein>
    <submittedName>
        <fullName evidence="4">Helix-turn-helix domain-containing protein</fullName>
    </submittedName>
</protein>
<sequence length="382" mass="44569">MQRLFSEVICQSILTSFFEELLLQGEIDIRIFCEEHFVSTSTLRRNIRKLEKKLLPLGLSLTKGTTIRMIGPEHQIRYLFYQYLWTIYRGVKELPWEIEKQMFYPIEQLATLFEFEFTSVQRSQLGVLLFVFQCRTKIEPSYEGSLKPAFEAPSLFSHWQQDDWGMLLFFLQLLPLFFDLSKERSLVIIPQKLQKEITEKNTAWLALFEETFDVLIEDKACISDQLNQLFLFNRYLNEVHTLTGLFPIVDEERLKKNAPGYMENFSAFIEKLFAAIGSHNPKMTALFSLLLANTVVSYLSYRPSIKVFILSDLGQSFEAMQKELLIAGLGNDYRIEFVRSEEGADLTLSNLPTPDKKSLQVRSTIDARDLRMIRQLLKKRSS</sequence>
<evidence type="ECO:0000313" key="5">
    <source>
        <dbReference type="Proteomes" id="UP001181046"/>
    </source>
</evidence>
<dbReference type="PANTHER" id="PTHR30185:SF13">
    <property type="entry name" value="LICABCH OPERON REGULATOR-RELATED"/>
    <property type="match status" value="1"/>
</dbReference>
<dbReference type="InterPro" id="IPR050661">
    <property type="entry name" value="BglG_antiterminators"/>
</dbReference>
<evidence type="ECO:0000259" key="3">
    <source>
        <dbReference type="Pfam" id="PF05043"/>
    </source>
</evidence>
<gene>
    <name evidence="4" type="ORF">P7H27_02070</name>
</gene>
<dbReference type="Proteomes" id="UP001181046">
    <property type="component" value="Unassembled WGS sequence"/>
</dbReference>
<dbReference type="Pfam" id="PF05043">
    <property type="entry name" value="Mga"/>
    <property type="match status" value="1"/>
</dbReference>
<dbReference type="RefSeq" id="WP_311829308.1">
    <property type="nucleotide sequence ID" value="NZ_JARQAJ010000001.1"/>
</dbReference>
<dbReference type="Gene3D" id="1.10.10.10">
    <property type="entry name" value="Winged helix-like DNA-binding domain superfamily/Winged helix DNA-binding domain"/>
    <property type="match status" value="1"/>
</dbReference>
<reference evidence="4" key="1">
    <citation type="submission" date="2023-03" db="EMBL/GenBank/DDBJ databases">
        <authorList>
            <person name="Shen W."/>
            <person name="Cai J."/>
        </authorList>
    </citation>
    <scope>NUCLEOTIDE SEQUENCE</scope>
    <source>
        <strain evidence="4">P66-3</strain>
    </source>
</reference>
<keyword evidence="1" id="KW-0805">Transcription regulation</keyword>
<comment type="caution">
    <text evidence="4">The sequence shown here is derived from an EMBL/GenBank/DDBJ whole genome shotgun (WGS) entry which is preliminary data.</text>
</comment>